<dbReference type="AlphaFoldDB" id="A0A2K2HBT0"/>
<evidence type="ECO:0000313" key="1">
    <source>
        <dbReference type="EMBL" id="PNU20700.1"/>
    </source>
</evidence>
<organism evidence="1 2">
    <name type="scientific">Geothermobacter hydrogeniphilus</name>
    <dbReference type="NCBI Taxonomy" id="1969733"/>
    <lineage>
        <taxon>Bacteria</taxon>
        <taxon>Pseudomonadati</taxon>
        <taxon>Thermodesulfobacteriota</taxon>
        <taxon>Desulfuromonadia</taxon>
        <taxon>Desulfuromonadales</taxon>
        <taxon>Geothermobacteraceae</taxon>
        <taxon>Geothermobacter</taxon>
    </lineage>
</organism>
<protein>
    <recommendedName>
        <fullName evidence="3">Roadblock/LC7 domain-containing protein</fullName>
    </recommendedName>
</protein>
<accession>A0A2K2HBT0</accession>
<comment type="caution">
    <text evidence="1">The sequence shown here is derived from an EMBL/GenBank/DDBJ whole genome shotgun (WGS) entry which is preliminary data.</text>
</comment>
<dbReference type="Proteomes" id="UP000236340">
    <property type="component" value="Unassembled WGS sequence"/>
</dbReference>
<gene>
    <name evidence="1" type="ORF">C2E25_05625</name>
</gene>
<dbReference type="OrthoDB" id="5402084at2"/>
<dbReference type="RefSeq" id="WP_103114805.1">
    <property type="nucleotide sequence ID" value="NZ_PPFX01000009.1"/>
</dbReference>
<proteinExistence type="predicted"/>
<sequence length="118" mass="13197">MSNADRFAQRIVQIDGVNQFVLCRHDGHVITHNMEDCDDLASVATICGINAQAIQKAIGFSGFRCLTLKRQGHHHCHIFPIDKYFLGIIQNPETAATELVEDVQKFLQTLVRKKPAPA</sequence>
<reference evidence="1 2" key="1">
    <citation type="journal article" date="2018" name="Genome Announc.">
        <title>Genome Sequence of Geothermobacter sp. HR-1 Iron Reducer from the Loihi Seamount.</title>
        <authorList>
            <person name="Smith H."/>
            <person name="Abuyen K."/>
            <person name="Tremblay J."/>
            <person name="Savalia P."/>
            <person name="Perez-Rodriguez I."/>
            <person name="Emerson D."/>
            <person name="Tully B."/>
            <person name="Amend J."/>
        </authorList>
    </citation>
    <scope>NUCLEOTIDE SEQUENCE [LARGE SCALE GENOMIC DNA]</scope>
    <source>
        <strain evidence="1 2">HR-1</strain>
    </source>
</reference>
<dbReference type="EMBL" id="PPFX01000009">
    <property type="protein sequence ID" value="PNU20700.1"/>
    <property type="molecule type" value="Genomic_DNA"/>
</dbReference>
<dbReference type="SUPFAM" id="SSF103196">
    <property type="entry name" value="Roadblock/LC7 domain"/>
    <property type="match status" value="1"/>
</dbReference>
<evidence type="ECO:0000313" key="2">
    <source>
        <dbReference type="Proteomes" id="UP000236340"/>
    </source>
</evidence>
<name>A0A2K2HBT0_9BACT</name>
<evidence type="ECO:0008006" key="3">
    <source>
        <dbReference type="Google" id="ProtNLM"/>
    </source>
</evidence>